<dbReference type="PANTHER" id="PTHR20959">
    <property type="entry name" value="TRANSPORT AND GOLGI ORGANIZATION PROTEIN 6 FAMILY MEMBER"/>
    <property type="match status" value="1"/>
</dbReference>
<dbReference type="SUPFAM" id="SSF48371">
    <property type="entry name" value="ARM repeat"/>
    <property type="match status" value="1"/>
</dbReference>
<evidence type="ECO:0000259" key="4">
    <source>
        <dbReference type="Pfam" id="PF10363"/>
    </source>
</evidence>
<dbReference type="GeneID" id="5547720"/>
<proteinExistence type="inferred from homology"/>
<dbReference type="GO" id="GO:0009306">
    <property type="term" value="P:protein secretion"/>
    <property type="evidence" value="ECO:0007669"/>
    <property type="project" value="TreeGrafter"/>
</dbReference>
<sequence>MDSNQNTIADLIKKGPDFISDEPLDVYFLKLRDFLEKLNKLDLSSNDSNADGDLYLKWGFQSNEEFVSILLEYFKELYELVLIKQDELLKQEKNLLPLSLHDMRYFDELINLLLIHGIDANILPDSRIPLDQKRLENFKEYKLIYDIPPTHTMNFATLIKVVNYFYKIIIQKGNKTDYVRSILLKGPTFTNMFLAISVLLTNDITCAHIYSKMLDSLEDCQETYQLFVVYSFLVQTVSNPSVKQVPLSKLSTLALRRENGVISLCDFVLGVREEEQISLEKFERVNQILLAKPKDMNNKDYLTKLFEQIYEGLTYINRPVLVNCLNGLVTEFYFRNKRIIKDFLLQKINDVLFNEPAKSHSIKELNDTINILISLSKNSSTELVNFVVNAYDGKKFYLNLWIYALFLKKKQILSPMKDEAGGASTYYEVILSLMKSFFTITDNFDSLETITLNMVNYRHENWTYSIDLETHLAYISLETPEKSISSQLKVKKEDDDSKLDEATKFFQDIDDSISIFIELLKLIADDNVISKIFLNTLSKWVQTSDTLKETLPLDVTANDSALVLVDLKLLEKMNNEFKTDLIKKWEDLLSMVDELLEASKTKELKTEDDKEIDSDDEDEDEEIVKDNTHASGTFETLLELISAVLSTTSPQELMKKQELLESIRGKLVKSMDGNSDCEALIEKLNKILSGEKVGLESEIPDINAQERLDKAMLNLSDPLLPIKVHGLQELLELVESKSNVITLDKVLQLHMQYLRNPDPYVYLNIIKGLSKLLQLDSDKTLPELIEFYDNKKGRNKLDDILKVGEVFIKYIETENELFAGKKADMIITACLNKIRQHSKLDDRIRMSATSILGVCLQVNARGISDRISDMLDCAFGILQLETDTKSSNLMRRAAIHMMHDLMYNAGFELFPREYSPERIKTLLEYTELNDDDFLVCEQAHMLLEVME</sequence>
<dbReference type="InterPro" id="IPR039600">
    <property type="entry name" value="TANGO6/Rtp1"/>
</dbReference>
<dbReference type="InterPro" id="IPR016024">
    <property type="entry name" value="ARM-type_fold"/>
</dbReference>
<evidence type="ECO:0000259" key="3">
    <source>
        <dbReference type="Pfam" id="PF10304"/>
    </source>
</evidence>
<dbReference type="Pfam" id="PF10304">
    <property type="entry name" value="RTP1_C2"/>
    <property type="match status" value="1"/>
</dbReference>
<dbReference type="OMA" id="KRAYGAP"/>
<comment type="similarity">
    <text evidence="1">Belongs to the Tango6 family.</text>
</comment>
<gene>
    <name evidence="5" type="ORF">Kpol_1002p17</name>
</gene>
<feature type="domain" description="RNA polymerase II assembly factor Rtp1 C-terminal" evidence="3">
    <location>
        <begin position="917"/>
        <end position="947"/>
    </location>
</feature>
<dbReference type="OrthoDB" id="39591at2759"/>
<reference evidence="5 6" key="1">
    <citation type="journal article" date="2007" name="Proc. Natl. Acad. Sci. U.S.A.">
        <title>Independent sorting-out of thousands of duplicated gene pairs in two yeast species descended from a whole-genome duplication.</title>
        <authorList>
            <person name="Scannell D.R."/>
            <person name="Frank A.C."/>
            <person name="Conant G.C."/>
            <person name="Byrne K.P."/>
            <person name="Woolfit M."/>
            <person name="Wolfe K.H."/>
        </authorList>
    </citation>
    <scope>NUCLEOTIDE SEQUENCE [LARGE SCALE GENOMIC DNA]</scope>
    <source>
        <strain evidence="6">ATCC 22028 / DSM 70294 / BCRC 21397 / CBS 2163 / NBRC 10782 / NRRL Y-8283 / UCD 57-17</strain>
    </source>
</reference>
<feature type="compositionally biased region" description="Acidic residues" evidence="2">
    <location>
        <begin position="609"/>
        <end position="622"/>
    </location>
</feature>
<dbReference type="HOGENOM" id="CLU_006300_1_0_1"/>
<feature type="domain" description="RNA polymerase II assembly factor Rtp1 C-terminal" evidence="4">
    <location>
        <begin position="709"/>
        <end position="817"/>
    </location>
</feature>
<evidence type="ECO:0008006" key="7">
    <source>
        <dbReference type="Google" id="ProtNLM"/>
    </source>
</evidence>
<dbReference type="InterPro" id="IPR019451">
    <property type="entry name" value="Rtp1_C1"/>
</dbReference>
<evidence type="ECO:0000313" key="6">
    <source>
        <dbReference type="Proteomes" id="UP000000267"/>
    </source>
</evidence>
<dbReference type="Pfam" id="PF10363">
    <property type="entry name" value="RTP1_C1"/>
    <property type="match status" value="1"/>
</dbReference>
<accession>A7TE50</accession>
<dbReference type="Proteomes" id="UP000000267">
    <property type="component" value="Unassembled WGS sequence"/>
</dbReference>
<dbReference type="FunCoup" id="A7TE50">
    <property type="interactions" value="106"/>
</dbReference>
<protein>
    <recommendedName>
        <fullName evidence="7">RNA polymerase II assembly factor Rtp1 C-terminal domain-containing protein</fullName>
    </recommendedName>
</protein>
<evidence type="ECO:0000256" key="1">
    <source>
        <dbReference type="ARBA" id="ARBA00005724"/>
    </source>
</evidence>
<dbReference type="EMBL" id="DS480379">
    <property type="protein sequence ID" value="EDO19372.1"/>
    <property type="molecule type" value="Genomic_DNA"/>
</dbReference>
<keyword evidence="6" id="KW-1185">Reference proteome</keyword>
<dbReference type="GO" id="GO:0005737">
    <property type="term" value="C:cytoplasm"/>
    <property type="evidence" value="ECO:0007669"/>
    <property type="project" value="EnsemblFungi"/>
</dbReference>
<dbReference type="eggNOG" id="KOG4653">
    <property type="taxonomic scope" value="Eukaryota"/>
</dbReference>
<dbReference type="InterPro" id="IPR019414">
    <property type="entry name" value="Rtp1_C2"/>
</dbReference>
<feature type="region of interest" description="Disordered" evidence="2">
    <location>
        <begin position="603"/>
        <end position="622"/>
    </location>
</feature>
<dbReference type="InParanoid" id="A7TE50"/>
<dbReference type="RefSeq" id="XP_001647230.1">
    <property type="nucleotide sequence ID" value="XM_001647180.1"/>
</dbReference>
<dbReference type="PANTHER" id="PTHR20959:SF1">
    <property type="entry name" value="TRANSPORT AND GOLGI ORGANIZATION PROTEIN 6 HOMOLOG"/>
    <property type="match status" value="1"/>
</dbReference>
<dbReference type="AlphaFoldDB" id="A7TE50"/>
<evidence type="ECO:0000313" key="5">
    <source>
        <dbReference type="EMBL" id="EDO19372.1"/>
    </source>
</evidence>
<evidence type="ECO:0000256" key="2">
    <source>
        <dbReference type="SAM" id="MobiDB-lite"/>
    </source>
</evidence>
<organism evidence="6">
    <name type="scientific">Vanderwaltozyma polyspora (strain ATCC 22028 / DSM 70294 / BCRC 21397 / CBS 2163 / NBRC 10782 / NRRL Y-8283 / UCD 57-17)</name>
    <name type="common">Kluyveromyces polysporus</name>
    <dbReference type="NCBI Taxonomy" id="436907"/>
    <lineage>
        <taxon>Eukaryota</taxon>
        <taxon>Fungi</taxon>
        <taxon>Dikarya</taxon>
        <taxon>Ascomycota</taxon>
        <taxon>Saccharomycotina</taxon>
        <taxon>Saccharomycetes</taxon>
        <taxon>Saccharomycetales</taxon>
        <taxon>Saccharomycetaceae</taxon>
        <taxon>Vanderwaltozyma</taxon>
    </lineage>
</organism>
<dbReference type="GO" id="GO:0006606">
    <property type="term" value="P:protein import into nucleus"/>
    <property type="evidence" value="ECO:0007669"/>
    <property type="project" value="EnsemblFungi"/>
</dbReference>
<dbReference type="PhylomeDB" id="A7TE50"/>
<name>A7TE50_VANPO</name>
<dbReference type="KEGG" id="vpo:Kpol_1002p17"/>